<keyword evidence="3" id="KW-1185">Reference proteome</keyword>
<feature type="region of interest" description="Disordered" evidence="1">
    <location>
        <begin position="105"/>
        <end position="314"/>
    </location>
</feature>
<gene>
    <name evidence="2" type="ORF">KI387_039213</name>
</gene>
<feature type="compositionally biased region" description="Acidic residues" evidence="1">
    <location>
        <begin position="408"/>
        <end position="419"/>
    </location>
</feature>
<name>A0AA38C967_TAXCH</name>
<reference evidence="2 3" key="1">
    <citation type="journal article" date="2021" name="Nat. Plants">
        <title>The Taxus genome provides insights into paclitaxel biosynthesis.</title>
        <authorList>
            <person name="Xiong X."/>
            <person name="Gou J."/>
            <person name="Liao Q."/>
            <person name="Li Y."/>
            <person name="Zhou Q."/>
            <person name="Bi G."/>
            <person name="Li C."/>
            <person name="Du R."/>
            <person name="Wang X."/>
            <person name="Sun T."/>
            <person name="Guo L."/>
            <person name="Liang H."/>
            <person name="Lu P."/>
            <person name="Wu Y."/>
            <person name="Zhang Z."/>
            <person name="Ro D.K."/>
            <person name="Shang Y."/>
            <person name="Huang S."/>
            <person name="Yan J."/>
        </authorList>
    </citation>
    <scope>NUCLEOTIDE SEQUENCE [LARGE SCALE GENOMIC DNA]</scope>
    <source>
        <strain evidence="2">Ta-2019</strain>
    </source>
</reference>
<feature type="compositionally biased region" description="Basic and acidic residues" evidence="1">
    <location>
        <begin position="117"/>
        <end position="143"/>
    </location>
</feature>
<dbReference type="EMBL" id="JAHRHJ020000011">
    <property type="protein sequence ID" value="KAH9295625.1"/>
    <property type="molecule type" value="Genomic_DNA"/>
</dbReference>
<feature type="compositionally biased region" description="Basic and acidic residues" evidence="1">
    <location>
        <begin position="230"/>
        <end position="242"/>
    </location>
</feature>
<dbReference type="Proteomes" id="UP000824469">
    <property type="component" value="Unassembled WGS sequence"/>
</dbReference>
<comment type="caution">
    <text evidence="2">The sequence shown here is derived from an EMBL/GenBank/DDBJ whole genome shotgun (WGS) entry which is preliminary data.</text>
</comment>
<evidence type="ECO:0000313" key="3">
    <source>
        <dbReference type="Proteomes" id="UP000824469"/>
    </source>
</evidence>
<feature type="compositionally biased region" description="Basic and acidic residues" evidence="1">
    <location>
        <begin position="420"/>
        <end position="431"/>
    </location>
</feature>
<sequence>MGGTVVHREPTDVTPLRNNPHCWDIFEWAGWKNYFQLLTEYSNERAEQFASTFDGQQAMVAGISFPVTEDLIGQVTGLPQNGENWEEKPNAQQIRQQFFQGEQYNQTKGDQPPAASEEEKSQEKVEERVEKEETPEKQPQQERRTKRKHIIRVPREREEESSIPVARNTRSSTATRRRRRRLIISTEKETTEEVGSKKSSPQKETNASLSTESKGSVSKKMKGVEATSPAREHNMQEKEEKPPTPIVEEAPEETETTSAPKKKGKEKVVEEVTPKKEQKRKITAVRRSHRIRRKRTTQTETIEISEETPPNKKKEEVFITKEGFEIVREMDSSEEEEKQEQIPPEIPQQAEIEEVKSEGKQEPEFQTLEQAVEEINILRNIIRNLEGTRGLDALIGAAEALEKTSMEEEKEEEPEEEPEPEPKYEGKYKGGKNESLLQMVPYKAQRQPVAEPEVMHFDLNSKNIYSVGPKDDLYTFLEENFLEDYNVFQRLVQRFKGHVEARQQHDTLVEKVEK</sequence>
<feature type="compositionally biased region" description="Basic and acidic residues" evidence="1">
    <location>
        <begin position="186"/>
        <end position="196"/>
    </location>
</feature>
<evidence type="ECO:0000313" key="2">
    <source>
        <dbReference type="EMBL" id="KAH9295625.1"/>
    </source>
</evidence>
<protein>
    <submittedName>
        <fullName evidence="2">Uncharacterized protein</fullName>
    </submittedName>
</protein>
<proteinExistence type="predicted"/>
<feature type="compositionally biased region" description="Basic and acidic residues" evidence="1">
    <location>
        <begin position="353"/>
        <end position="363"/>
    </location>
</feature>
<dbReference type="AlphaFoldDB" id="A0AA38C967"/>
<feature type="compositionally biased region" description="Polar residues" evidence="1">
    <location>
        <begin position="197"/>
        <end position="212"/>
    </location>
</feature>
<feature type="region of interest" description="Disordered" evidence="1">
    <location>
        <begin position="330"/>
        <end position="367"/>
    </location>
</feature>
<organism evidence="2 3">
    <name type="scientific">Taxus chinensis</name>
    <name type="common">Chinese yew</name>
    <name type="synonym">Taxus wallichiana var. chinensis</name>
    <dbReference type="NCBI Taxonomy" id="29808"/>
    <lineage>
        <taxon>Eukaryota</taxon>
        <taxon>Viridiplantae</taxon>
        <taxon>Streptophyta</taxon>
        <taxon>Embryophyta</taxon>
        <taxon>Tracheophyta</taxon>
        <taxon>Spermatophyta</taxon>
        <taxon>Pinopsida</taxon>
        <taxon>Pinidae</taxon>
        <taxon>Conifers II</taxon>
        <taxon>Cupressales</taxon>
        <taxon>Taxaceae</taxon>
        <taxon>Taxus</taxon>
    </lineage>
</organism>
<evidence type="ECO:0000256" key="1">
    <source>
        <dbReference type="SAM" id="MobiDB-lite"/>
    </source>
</evidence>
<feature type="compositionally biased region" description="Basic residues" evidence="1">
    <location>
        <begin position="277"/>
        <end position="296"/>
    </location>
</feature>
<feature type="compositionally biased region" description="Basic and acidic residues" evidence="1">
    <location>
        <begin position="266"/>
        <end position="276"/>
    </location>
</feature>
<feature type="compositionally biased region" description="Low complexity" evidence="1">
    <location>
        <begin position="341"/>
        <end position="350"/>
    </location>
</feature>
<feature type="region of interest" description="Disordered" evidence="1">
    <location>
        <begin position="401"/>
        <end position="431"/>
    </location>
</feature>
<accession>A0AA38C967</accession>